<feature type="domain" description="PapC N-terminal" evidence="12">
    <location>
        <begin position="45"/>
        <end position="188"/>
    </location>
</feature>
<dbReference type="GO" id="GO:0009279">
    <property type="term" value="C:cell outer membrane"/>
    <property type="evidence" value="ECO:0007669"/>
    <property type="project" value="UniProtKB-SubCell"/>
</dbReference>
<dbReference type="Pfam" id="PF00577">
    <property type="entry name" value="Usher"/>
    <property type="match status" value="1"/>
</dbReference>
<organism evidence="13 14">
    <name type="scientific">Entomomonas moraniae</name>
    <dbReference type="NCBI Taxonomy" id="2213226"/>
    <lineage>
        <taxon>Bacteria</taxon>
        <taxon>Pseudomonadati</taxon>
        <taxon>Pseudomonadota</taxon>
        <taxon>Gammaproteobacteria</taxon>
        <taxon>Pseudomonadales</taxon>
        <taxon>Pseudomonadaceae</taxon>
        <taxon>Entomomonas</taxon>
    </lineage>
</organism>
<dbReference type="Pfam" id="PF13954">
    <property type="entry name" value="PapC_N"/>
    <property type="match status" value="1"/>
</dbReference>
<dbReference type="Pfam" id="PF13953">
    <property type="entry name" value="PapC_C"/>
    <property type="match status" value="1"/>
</dbReference>
<dbReference type="Gene3D" id="2.60.40.3110">
    <property type="match status" value="1"/>
</dbReference>
<accession>A0A3S9XDI8</accession>
<dbReference type="GO" id="GO:0015473">
    <property type="term" value="F:fimbrial usher porin activity"/>
    <property type="evidence" value="ECO:0007669"/>
    <property type="project" value="InterPro"/>
</dbReference>
<dbReference type="InterPro" id="IPR037224">
    <property type="entry name" value="PapC_N_sf"/>
</dbReference>
<dbReference type="InterPro" id="IPR043142">
    <property type="entry name" value="PapC-like_C_sf"/>
</dbReference>
<evidence type="ECO:0000256" key="2">
    <source>
        <dbReference type="ARBA" id="ARBA00008064"/>
    </source>
</evidence>
<dbReference type="EMBL" id="CP029822">
    <property type="protein sequence ID" value="AZS50495.1"/>
    <property type="molecule type" value="Genomic_DNA"/>
</dbReference>
<comment type="subcellular location">
    <subcellularLocation>
        <location evidence="1 9">Cell outer membrane</location>
        <topology evidence="1 9">Multi-pass membrane protein</topology>
    </subcellularLocation>
</comment>
<keyword evidence="9" id="KW-1029">Fimbrium biogenesis</keyword>
<dbReference type="Gene3D" id="2.60.40.2070">
    <property type="match status" value="1"/>
</dbReference>
<evidence type="ECO:0000313" key="13">
    <source>
        <dbReference type="EMBL" id="AZS50495.1"/>
    </source>
</evidence>
<dbReference type="InterPro" id="IPR018030">
    <property type="entry name" value="Fimbrial_membr_usher_CS"/>
</dbReference>
<sequence length="863" mass="95533">MKSFVKVKCYKTLYQSLSISVFFIVYSSSPLAEDKVVSSTKNYSFDDSLLKGSTFNLGNLNNFNQGTKVDPGSYKVDLYINNLFIKTTEVTFIKDTATNKIEPCFSLDELLALGIKKSSIDTPSNTNKQNCLVLDYAVKGASSNFIYSEFKLQLHIPQILLNTLPRGYVSPEALNEGIPVAFVNYNASQYHVSYKGNSNLKNVDSTYINMNIGANLGLWRYRQQTFFTKQSHMGSDIKTTNRYVQRAILPLQSELLIGESFTTGQYFSGIGYRGISLKSDDRMLPDSQRGYAPTIRGIAKTNANVVIRQGRNIIYQMTVPPGPFEINDLYATNYAGDLDVTVNEADGTVNSFTVPYSAVPDSLRPGVSRYDVTIGETRFVGDKDKFIDATYRRGISNSITLNTGFRTADGYQAILLGGVYSNDLGAFGVTTTFSRAKILGKTETGWMSRLSYSRTFDPTNTTLTIANYRYSTSGYRDLNDTLGLRKAYKTNTEWDSSTYMQRSRFDVSINQSLGNYGNLFINGAIQDYYGNRKRDKQLQASYSKSFSNGLAVNFSVTRSQYGSYNTGVSYLDNYNIYQQYNIPKKSQTTTMVTLSMPLGYGNNAPSLSTSITKDSESGADFQTSLNGTLGEKQNSSYGVSYSTNDRDHIDTWNASFQTRLPVATASVSAANSDNYWQVSQGLQGSVVLHEGGITLGPYLGETFGIVEAKGAEGAEVIGGQGAKINRFGYAVIPYLAPYRYNNVLLSPEGMNSYAELVSNQKQVAPYAGAAVKVKFNTTLGYPVLFTFDQTDKDIPMGATVYDVNGKNVGMVGQGKQAYTRLEELNSRLTVRWGDKKSQQCQVDYNLNGQDINQYLIILNVPCI</sequence>
<dbReference type="InterPro" id="IPR000015">
    <property type="entry name" value="Fimb_usher"/>
</dbReference>
<dbReference type="Gene3D" id="3.10.20.410">
    <property type="match status" value="1"/>
</dbReference>
<dbReference type="AlphaFoldDB" id="A0A3S9XDI8"/>
<comment type="similarity">
    <text evidence="2 9">Belongs to the fimbrial export usher family.</text>
</comment>
<feature type="signal peptide" evidence="10">
    <location>
        <begin position="1"/>
        <end position="32"/>
    </location>
</feature>
<dbReference type="RefSeq" id="WP_127162892.1">
    <property type="nucleotide sequence ID" value="NZ_CP029822.1"/>
</dbReference>
<feature type="chain" id="PRO_5018984005" evidence="10">
    <location>
        <begin position="33"/>
        <end position="863"/>
    </location>
</feature>
<evidence type="ECO:0000256" key="9">
    <source>
        <dbReference type="RuleBase" id="RU003884"/>
    </source>
</evidence>
<keyword evidence="3 9" id="KW-0813">Transport</keyword>
<dbReference type="GO" id="GO:0009297">
    <property type="term" value="P:pilus assembly"/>
    <property type="evidence" value="ECO:0007669"/>
    <property type="project" value="InterPro"/>
</dbReference>
<evidence type="ECO:0000256" key="7">
    <source>
        <dbReference type="ARBA" id="ARBA00023136"/>
    </source>
</evidence>
<evidence type="ECO:0000313" key="14">
    <source>
        <dbReference type="Proteomes" id="UP000273143"/>
    </source>
</evidence>
<keyword evidence="6 10" id="KW-0732">Signal</keyword>
<evidence type="ECO:0000256" key="1">
    <source>
        <dbReference type="ARBA" id="ARBA00004571"/>
    </source>
</evidence>
<dbReference type="KEGG" id="emo:DM558_06770"/>
<evidence type="ECO:0000256" key="3">
    <source>
        <dbReference type="ARBA" id="ARBA00022448"/>
    </source>
</evidence>
<keyword evidence="14" id="KW-1185">Reference proteome</keyword>
<dbReference type="PANTHER" id="PTHR30451">
    <property type="entry name" value="OUTER MEMBRANE USHER PROTEIN"/>
    <property type="match status" value="1"/>
</dbReference>
<dbReference type="InterPro" id="IPR042186">
    <property type="entry name" value="FimD_plug_dom"/>
</dbReference>
<dbReference type="FunFam" id="2.60.40.3110:FF:000001">
    <property type="entry name" value="Putative fimbrial outer membrane usher"/>
    <property type="match status" value="1"/>
</dbReference>
<dbReference type="InterPro" id="IPR025885">
    <property type="entry name" value="PapC_N"/>
</dbReference>
<name>A0A3S9XDI8_9GAMM</name>
<dbReference type="SUPFAM" id="SSF141729">
    <property type="entry name" value="FimD N-terminal domain-like"/>
    <property type="match status" value="1"/>
</dbReference>
<proteinExistence type="inferred from homology"/>
<evidence type="ECO:0000259" key="12">
    <source>
        <dbReference type="Pfam" id="PF13954"/>
    </source>
</evidence>
<keyword evidence="5 9" id="KW-0812">Transmembrane</keyword>
<keyword evidence="7 9" id="KW-0472">Membrane</keyword>
<evidence type="ECO:0000259" key="11">
    <source>
        <dbReference type="Pfam" id="PF13953"/>
    </source>
</evidence>
<dbReference type="PROSITE" id="PS01151">
    <property type="entry name" value="FIMBRIAL_USHER"/>
    <property type="match status" value="1"/>
</dbReference>
<reference evidence="14" key="1">
    <citation type="submission" date="2018-06" db="EMBL/GenBank/DDBJ databases">
        <title>Complete genome of Pseudomonas insecticola strain QZS01.</title>
        <authorList>
            <person name="Wang J."/>
            <person name="Su Q."/>
        </authorList>
    </citation>
    <scope>NUCLEOTIDE SEQUENCE [LARGE SCALE GENOMIC DNA]</scope>
    <source>
        <strain evidence="14">QZS01</strain>
    </source>
</reference>
<evidence type="ECO:0000256" key="6">
    <source>
        <dbReference type="ARBA" id="ARBA00022729"/>
    </source>
</evidence>
<gene>
    <name evidence="13" type="ORF">DM558_06770</name>
</gene>
<protein>
    <submittedName>
        <fullName evidence="13">Fimbrial biogenesis outer membrane usher protein</fullName>
    </submittedName>
</protein>
<dbReference type="Gene3D" id="2.60.40.2610">
    <property type="entry name" value="Outer membrane usher protein FimD, plug domain"/>
    <property type="match status" value="1"/>
</dbReference>
<keyword evidence="8 9" id="KW-0998">Cell outer membrane</keyword>
<dbReference type="FunFam" id="2.60.40.2610:FF:000001">
    <property type="entry name" value="Outer membrane fimbrial usher protein"/>
    <property type="match status" value="1"/>
</dbReference>
<evidence type="ECO:0000256" key="8">
    <source>
        <dbReference type="ARBA" id="ARBA00023237"/>
    </source>
</evidence>
<dbReference type="Proteomes" id="UP000273143">
    <property type="component" value="Chromosome"/>
</dbReference>
<evidence type="ECO:0000256" key="4">
    <source>
        <dbReference type="ARBA" id="ARBA00022452"/>
    </source>
</evidence>
<feature type="domain" description="PapC-like C-terminal" evidence="11">
    <location>
        <begin position="790"/>
        <end position="847"/>
    </location>
</feature>
<evidence type="ECO:0000256" key="5">
    <source>
        <dbReference type="ARBA" id="ARBA00022692"/>
    </source>
</evidence>
<dbReference type="InterPro" id="IPR025949">
    <property type="entry name" value="PapC-like_C"/>
</dbReference>
<keyword evidence="4" id="KW-1134">Transmembrane beta strand</keyword>
<evidence type="ECO:0000256" key="10">
    <source>
        <dbReference type="SAM" id="SignalP"/>
    </source>
</evidence>
<dbReference type="PANTHER" id="PTHR30451:SF20">
    <property type="entry name" value="FIMBRIAE USHER"/>
    <property type="match status" value="1"/>
</dbReference>